<proteinExistence type="predicted"/>
<accession>A0A7S3UXI7</accession>
<protein>
    <submittedName>
        <fullName evidence="2">Uncharacterized protein</fullName>
    </submittedName>
</protein>
<reference evidence="2" key="1">
    <citation type="submission" date="2021-01" db="EMBL/GenBank/DDBJ databases">
        <authorList>
            <person name="Corre E."/>
            <person name="Pelletier E."/>
            <person name="Niang G."/>
            <person name="Scheremetjew M."/>
            <person name="Finn R."/>
            <person name="Kale V."/>
            <person name="Holt S."/>
            <person name="Cochrane G."/>
            <person name="Meng A."/>
            <person name="Brown T."/>
            <person name="Cohen L."/>
        </authorList>
    </citation>
    <scope>NUCLEOTIDE SEQUENCE</scope>
    <source>
        <strain evidence="2">GSBS06</strain>
    </source>
</reference>
<dbReference type="SUPFAM" id="SSF48371">
    <property type="entry name" value="ARM repeat"/>
    <property type="match status" value="1"/>
</dbReference>
<organism evidence="2">
    <name type="scientific">Aplanochytrium stocchinoi</name>
    <dbReference type="NCBI Taxonomy" id="215587"/>
    <lineage>
        <taxon>Eukaryota</taxon>
        <taxon>Sar</taxon>
        <taxon>Stramenopiles</taxon>
        <taxon>Bigyra</taxon>
        <taxon>Labyrinthulomycetes</taxon>
        <taxon>Thraustochytrida</taxon>
        <taxon>Thraustochytriidae</taxon>
        <taxon>Aplanochytrium</taxon>
    </lineage>
</organism>
<dbReference type="AlphaFoldDB" id="A0A7S3UXI7"/>
<dbReference type="EMBL" id="HBIN01013603">
    <property type="protein sequence ID" value="CAE0440131.1"/>
    <property type="molecule type" value="Transcribed_RNA"/>
</dbReference>
<evidence type="ECO:0000256" key="1">
    <source>
        <dbReference type="SAM" id="MobiDB-lite"/>
    </source>
</evidence>
<name>A0A7S3UXI7_9STRA</name>
<evidence type="ECO:0000313" key="2">
    <source>
        <dbReference type="EMBL" id="CAE0440131.1"/>
    </source>
</evidence>
<gene>
    <name evidence="2" type="ORF">ASTO00021_LOCUS10279</name>
</gene>
<feature type="region of interest" description="Disordered" evidence="1">
    <location>
        <begin position="1090"/>
        <end position="1115"/>
    </location>
</feature>
<dbReference type="InterPro" id="IPR016024">
    <property type="entry name" value="ARM-type_fold"/>
</dbReference>
<sequence>MSATVFSISGEVYTPPTAFKNFAKGKAVLDKLARYGGADSRYTMLMKTFAEDRRSSKNPISTCSMKLELWTIPKDNLPELEQFLRTEPFGMCTHTQRTYEGVPQIEWVRGAKEVKGLCNRRECQATSLEKLLHRYMLGQIRNPNTKEFECIMKSSMYKNLDEFSSKFDIIKKDLFEYQPDESKGEKYSVGDIRQNKLKSVKDSHGQVVYEFGISVNRDSKVERLKNNLRPAFGRSKRASTQRNPLIHRFAHADKSTLRAWQRQMDEALRQESVSKAIQDKVPDLEEFLEMKFDCDAPPSSDDYAERTDNFQMDQWQDCWVRYNPTAERGTEDELIKGTMTVPFDILDLFYMLVPFEKELEKHLRKGDLVGGKNPKTLFELYLFGYNYDPKKIPTEHLVDPPMESGHVVENFGQELQSILVLSERREKLPSQGVFENYLPSKIARSLGPILKFSGMVEAYDDNFKRDHSDGSAYFTRSFTLKKEYFTEDDRQDPLSNFSLLYTDTKREEHMDNSKVIGTTGYQAKIGKLMLKFEKNQDDEYSKDDLRQNALNILNEFLKDDISMNDDGLNVQKQALKSLLQISEDVRSPSIEQGVMKILKRIIHRRIMPKDSLHDESARDYNDGRHRVHIYACKCLEQIVKNRLKYGRVDLNVFGFLKLAIDAVNIDDEVVDSKKNHLYKKPSDRSKATLQNVVRLARNIINDTFRTRTKALYDSVNYSLIQKQAESLETYIDGLNLDHRNERNDVDKFVAAMKKSRDMFAVKQKQILMFQPGAKYSQEDVKHIPYIVMSKGVPTWKFATYRIAERQYYGEDKKVLDIEKLNTDSFDYSKYEKKGETQKKPKSITAVSDKKLKQYEPSSDPLIAAAYGQIENVLDDMEKQVDEVDFVIPRGIPASELTSLTHSSDEVYIYEKLSGTDKEGSEQVTLTIRGPQSRLDDAHHKVWEFIVELIDRKRYENVAVPPRKEIPGSKPTKYFLKEAMDKLIQITKLKTADDYDVKTDKLLQVQIIEALRKILSSATDSRTTVHFVMETSGAKLWGPAIEHVWLEDLAKVYFKDIMDSVGKALSRIDRVFNDDDHTIRLNDYINGRFVDDEDYSDDEEYHSDDEEEAEIEDDDE</sequence>